<evidence type="ECO:0000313" key="3">
    <source>
        <dbReference type="Proteomes" id="UP001155587"/>
    </source>
</evidence>
<dbReference type="RefSeq" id="WP_265677473.1">
    <property type="nucleotide sequence ID" value="NZ_JAKRRY010000049.1"/>
</dbReference>
<keyword evidence="3" id="KW-1185">Reference proteome</keyword>
<dbReference type="AlphaFoldDB" id="A0A9X3CUT7"/>
<dbReference type="InterPro" id="IPR000182">
    <property type="entry name" value="GNAT_dom"/>
</dbReference>
<dbReference type="PANTHER" id="PTHR42791:SF1">
    <property type="entry name" value="N-ACETYLTRANSFERASE DOMAIN-CONTAINING PROTEIN"/>
    <property type="match status" value="1"/>
</dbReference>
<dbReference type="SUPFAM" id="SSF55729">
    <property type="entry name" value="Acyl-CoA N-acyltransferases (Nat)"/>
    <property type="match status" value="1"/>
</dbReference>
<evidence type="ECO:0000259" key="1">
    <source>
        <dbReference type="PROSITE" id="PS51186"/>
    </source>
</evidence>
<dbReference type="InterPro" id="IPR016181">
    <property type="entry name" value="Acyl_CoA_acyltransferase"/>
</dbReference>
<dbReference type="PANTHER" id="PTHR42791">
    <property type="entry name" value="GNAT FAMILY ACETYLTRANSFERASE"/>
    <property type="match status" value="1"/>
</dbReference>
<evidence type="ECO:0000313" key="2">
    <source>
        <dbReference type="EMBL" id="MCW8348870.1"/>
    </source>
</evidence>
<dbReference type="PROSITE" id="PS51186">
    <property type="entry name" value="GNAT"/>
    <property type="match status" value="1"/>
</dbReference>
<proteinExistence type="predicted"/>
<gene>
    <name evidence="2" type="ORF">MD535_23030</name>
</gene>
<sequence>MINRALKTVTAADMPQFSACMTAAFLSDPAARYIWPSAELFMRVFPDYAKLYQGPSIIDGTAWATKDFSGVITWLAPDRHPDEDKIKQLAFTTCPTGILSEVQRFFHELEQFYPSEPCWYLPLIGVDPAYMGQGIGHDLMAATLPTIDASGKPAYLECSSPRNVAFYQRFGFQPIGEVSLGGRPISTPMIRLAK</sequence>
<dbReference type="GO" id="GO:0016747">
    <property type="term" value="F:acyltransferase activity, transferring groups other than amino-acyl groups"/>
    <property type="evidence" value="ECO:0007669"/>
    <property type="project" value="InterPro"/>
</dbReference>
<reference evidence="2" key="1">
    <citation type="submission" date="2022-02" db="EMBL/GenBank/DDBJ databases">
        <title>Vibrio sp. nov, a new bacterium isolated from seawater.</title>
        <authorList>
            <person name="Yuan Y."/>
        </authorList>
    </citation>
    <scope>NUCLEOTIDE SEQUENCE</scope>
    <source>
        <strain evidence="2">ZSDZ65</strain>
    </source>
</reference>
<comment type="caution">
    <text evidence="2">The sequence shown here is derived from an EMBL/GenBank/DDBJ whole genome shotgun (WGS) entry which is preliminary data.</text>
</comment>
<protein>
    <submittedName>
        <fullName evidence="2">GNAT family N-acetyltransferase</fullName>
    </submittedName>
</protein>
<dbReference type="CDD" id="cd04301">
    <property type="entry name" value="NAT_SF"/>
    <property type="match status" value="1"/>
</dbReference>
<dbReference type="Gene3D" id="3.40.630.30">
    <property type="match status" value="1"/>
</dbReference>
<feature type="domain" description="N-acetyltransferase" evidence="1">
    <location>
        <begin position="58"/>
        <end position="194"/>
    </location>
</feature>
<accession>A0A9X3CUT7</accession>
<dbReference type="EMBL" id="JAKRRY010000049">
    <property type="protein sequence ID" value="MCW8348870.1"/>
    <property type="molecule type" value="Genomic_DNA"/>
</dbReference>
<organism evidence="2 3">
    <name type="scientific">Vibrio qingdaonensis</name>
    <dbReference type="NCBI Taxonomy" id="2829491"/>
    <lineage>
        <taxon>Bacteria</taxon>
        <taxon>Pseudomonadati</taxon>
        <taxon>Pseudomonadota</taxon>
        <taxon>Gammaproteobacteria</taxon>
        <taxon>Vibrionales</taxon>
        <taxon>Vibrionaceae</taxon>
        <taxon>Vibrio</taxon>
    </lineage>
</organism>
<name>A0A9X3CUT7_9VIBR</name>
<dbReference type="InterPro" id="IPR052523">
    <property type="entry name" value="Trichothecene_AcTrans"/>
</dbReference>
<dbReference type="Proteomes" id="UP001155587">
    <property type="component" value="Unassembled WGS sequence"/>
</dbReference>
<dbReference type="Pfam" id="PF13508">
    <property type="entry name" value="Acetyltransf_7"/>
    <property type="match status" value="1"/>
</dbReference>